<keyword evidence="4 10" id="KW-0460">Magnesium</keyword>
<comment type="similarity">
    <text evidence="10">Belongs to the PdxA family.</text>
</comment>
<keyword evidence="12" id="KW-1185">Reference proteome</keyword>
<dbReference type="STRING" id="28176.CF66_7009"/>
<organism evidence="11 12">
    <name type="scientific">Candidatus Photodesmus katoptron Akat1</name>
    <dbReference type="NCBI Taxonomy" id="1236703"/>
    <lineage>
        <taxon>Bacteria</taxon>
        <taxon>Pseudomonadati</taxon>
        <taxon>Pseudomonadota</taxon>
        <taxon>Gammaproteobacteria</taxon>
        <taxon>Vibrionales</taxon>
        <taxon>Vibrionaceae</taxon>
        <taxon>Candidatus Photodesmus</taxon>
    </lineage>
</organism>
<dbReference type="HAMAP" id="MF_00536">
    <property type="entry name" value="PdxA"/>
    <property type="match status" value="1"/>
</dbReference>
<dbReference type="GO" id="GO:0050897">
    <property type="term" value="F:cobalt ion binding"/>
    <property type="evidence" value="ECO:0007669"/>
    <property type="project" value="UniProtKB-UniRule"/>
</dbReference>
<feature type="binding site" evidence="10">
    <location>
        <position position="135"/>
    </location>
    <ligand>
        <name>substrate</name>
    </ligand>
</feature>
<evidence type="ECO:0000256" key="4">
    <source>
        <dbReference type="ARBA" id="ARBA00022842"/>
    </source>
</evidence>
<evidence type="ECO:0000256" key="2">
    <source>
        <dbReference type="ARBA" id="ARBA00022723"/>
    </source>
</evidence>
<dbReference type="NCBIfam" id="TIGR00557">
    <property type="entry name" value="pdxA"/>
    <property type="match status" value="1"/>
</dbReference>
<keyword evidence="7 10" id="KW-0520">NAD</keyword>
<evidence type="ECO:0000256" key="10">
    <source>
        <dbReference type="HAMAP-Rule" id="MF_00536"/>
    </source>
</evidence>
<accession>S3DFW8</accession>
<comment type="subunit">
    <text evidence="10">Homodimer.</text>
</comment>
<dbReference type="Gene3D" id="3.40.718.10">
    <property type="entry name" value="Isopropylmalate Dehydrogenase"/>
    <property type="match status" value="1"/>
</dbReference>
<dbReference type="Proteomes" id="UP000053688">
    <property type="component" value="Unassembled WGS sequence"/>
</dbReference>
<evidence type="ECO:0000313" key="11">
    <source>
        <dbReference type="EMBL" id="EPE37272.1"/>
    </source>
</evidence>
<dbReference type="PATRIC" id="fig|1236703.3.peg.578"/>
<feature type="binding site" evidence="10">
    <location>
        <position position="165"/>
    </location>
    <ligand>
        <name>a divalent metal cation</name>
        <dbReference type="ChEBI" id="CHEBI:60240"/>
        <note>ligand shared between dimeric partners</note>
    </ligand>
</feature>
<dbReference type="EMBL" id="AMSD01000002">
    <property type="protein sequence ID" value="EPE37272.1"/>
    <property type="molecule type" value="Genomic_DNA"/>
</dbReference>
<feature type="binding site" evidence="10">
    <location>
        <position position="283"/>
    </location>
    <ligand>
        <name>substrate</name>
    </ligand>
</feature>
<dbReference type="EC" id="1.1.1.262" evidence="10"/>
<evidence type="ECO:0000256" key="1">
    <source>
        <dbReference type="ARBA" id="ARBA00022490"/>
    </source>
</evidence>
<feature type="binding site" evidence="10">
    <location>
        <position position="274"/>
    </location>
    <ligand>
        <name>substrate</name>
    </ligand>
</feature>
<dbReference type="UniPathway" id="UPA00244">
    <property type="reaction ID" value="UER00312"/>
</dbReference>
<sequence>MSIKRIIITSGEPAGIGPDLALFLSTENWSHQLIICADKTLLSKRAQLLGIDVNLINYESNMKPIMQKAGSLIVDHIPLNDIVIAGKINPNNSCYVLNILEKAILGCMNNEFDAIVTCPVHKGAINRSGFSFSGHTEFLAEKSNTSLVVMMLSTKGLKVALATTHIPLSQVSKTLTKDKLEKTIRLLNRELIKKFRIKSPSIYVCGLNPHAGENGFLGREEVEMIIPTLEKIRQKYAINLIGPLPADTIFNDKYLKKADVILGMYHDQVLPVLKYKGFSRSVNITLGLPFIRTSVDHGTALEFAGKRKAINIKSLRTAIKYAVNLGENHLKI</sequence>
<reference evidence="11 12" key="1">
    <citation type="journal article" date="2014" name="Environ. Microbiol.">
        <title>Genomic signatures of obligate host dependence in the luminous bacterial symbiont of a vertebrate.</title>
        <authorList>
            <person name="Hendry T.A."/>
            <person name="de Wet J.R."/>
            <person name="Dunlap P.V."/>
        </authorList>
    </citation>
    <scope>NUCLEOTIDE SEQUENCE [LARGE SCALE GENOMIC DNA]</scope>
    <source>
        <strain evidence="11 12">Akat1</strain>
    </source>
</reference>
<evidence type="ECO:0000256" key="9">
    <source>
        <dbReference type="ARBA" id="ARBA00023285"/>
    </source>
</evidence>
<comment type="cofactor">
    <cofactor evidence="10">
        <name>Zn(2+)</name>
        <dbReference type="ChEBI" id="CHEBI:29105"/>
    </cofactor>
    <cofactor evidence="10">
        <name>Mg(2+)</name>
        <dbReference type="ChEBI" id="CHEBI:18420"/>
    </cofactor>
    <cofactor evidence="10">
        <name>Co(2+)</name>
        <dbReference type="ChEBI" id="CHEBI:48828"/>
    </cofactor>
    <text evidence="10">Binds 1 divalent metal cation per subunit. Can use ions such as Zn(2+), Mg(2+) or Co(2+).</text>
</comment>
<evidence type="ECO:0000256" key="8">
    <source>
        <dbReference type="ARBA" id="ARBA00023096"/>
    </source>
</evidence>
<dbReference type="InterPro" id="IPR037510">
    <property type="entry name" value="PdxA"/>
</dbReference>
<dbReference type="PANTHER" id="PTHR30004:SF5">
    <property type="entry name" value="4-HYDROXYTHREONINE-4-PHOSPHATE DEHYDROGENASE"/>
    <property type="match status" value="1"/>
</dbReference>
<dbReference type="GO" id="GO:0050570">
    <property type="term" value="F:4-hydroxythreonine-4-phosphate dehydrogenase activity"/>
    <property type="evidence" value="ECO:0007669"/>
    <property type="project" value="UniProtKB-UniRule"/>
</dbReference>
<dbReference type="GO" id="GO:0042823">
    <property type="term" value="P:pyridoxal phosphate biosynthetic process"/>
    <property type="evidence" value="ECO:0007669"/>
    <property type="project" value="UniProtKB-UniRule"/>
</dbReference>
<feature type="binding site" evidence="10">
    <location>
        <position position="266"/>
    </location>
    <ligand>
        <name>a divalent metal cation</name>
        <dbReference type="ChEBI" id="CHEBI:60240"/>
        <note>ligand shared between dimeric partners</note>
    </ligand>
</feature>
<comment type="pathway">
    <text evidence="10">Cofactor biosynthesis; pyridoxine 5'-phosphate biosynthesis; pyridoxine 5'-phosphate from D-erythrose 4-phosphate: step 4/5.</text>
</comment>
<dbReference type="Pfam" id="PF04166">
    <property type="entry name" value="PdxA"/>
    <property type="match status" value="1"/>
</dbReference>
<gene>
    <name evidence="10 11" type="primary">pdxA</name>
    <name evidence="11" type="ORF">O1U_0572</name>
</gene>
<evidence type="ECO:0000256" key="6">
    <source>
        <dbReference type="ARBA" id="ARBA00023002"/>
    </source>
</evidence>
<keyword evidence="8 10" id="KW-0664">Pyridoxine biosynthesis</keyword>
<dbReference type="GO" id="GO:0008270">
    <property type="term" value="F:zinc ion binding"/>
    <property type="evidence" value="ECO:0007669"/>
    <property type="project" value="UniProtKB-UniRule"/>
</dbReference>
<keyword evidence="5 10" id="KW-0521">NADP</keyword>
<keyword evidence="3 10" id="KW-0862">Zinc</keyword>
<dbReference type="GO" id="GO:0000287">
    <property type="term" value="F:magnesium ion binding"/>
    <property type="evidence" value="ECO:0007669"/>
    <property type="project" value="UniProtKB-UniRule"/>
</dbReference>
<dbReference type="GO" id="GO:0008615">
    <property type="term" value="P:pyridoxine biosynthetic process"/>
    <property type="evidence" value="ECO:0007669"/>
    <property type="project" value="UniProtKB-UniRule"/>
</dbReference>
<evidence type="ECO:0000313" key="12">
    <source>
        <dbReference type="Proteomes" id="UP000053688"/>
    </source>
</evidence>
<evidence type="ECO:0000256" key="3">
    <source>
        <dbReference type="ARBA" id="ARBA00022833"/>
    </source>
</evidence>
<protein>
    <recommendedName>
        <fullName evidence="10">4-hydroxythreonine-4-phosphate dehydrogenase</fullName>
        <ecNumber evidence="10">1.1.1.262</ecNumber>
    </recommendedName>
    <alternativeName>
        <fullName evidence="10">4-(phosphohydroxy)-L-threonine dehydrogenase</fullName>
    </alternativeName>
</protein>
<dbReference type="InterPro" id="IPR005255">
    <property type="entry name" value="PdxA_fam"/>
</dbReference>
<dbReference type="eggNOG" id="COG1995">
    <property type="taxonomic scope" value="Bacteria"/>
</dbReference>
<comment type="miscellaneous">
    <text evidence="10">The active site is located at the dimer interface.</text>
</comment>
<evidence type="ECO:0000256" key="5">
    <source>
        <dbReference type="ARBA" id="ARBA00022857"/>
    </source>
</evidence>
<comment type="function">
    <text evidence="10">Catalyzes the NAD(P)-dependent oxidation of 4-(phosphooxy)-L-threonine (HTP) into 2-amino-3-oxo-4-(phosphooxy)butyric acid which spontaneously decarboxylates to form 3-amino-2-oxopropyl phosphate (AHAP).</text>
</comment>
<keyword evidence="2 10" id="KW-0479">Metal-binding</keyword>
<evidence type="ECO:0000256" key="7">
    <source>
        <dbReference type="ARBA" id="ARBA00023027"/>
    </source>
</evidence>
<feature type="binding site" evidence="10">
    <location>
        <position position="292"/>
    </location>
    <ligand>
        <name>substrate</name>
    </ligand>
</feature>
<feature type="binding site" evidence="10">
    <location>
        <position position="136"/>
    </location>
    <ligand>
        <name>substrate</name>
    </ligand>
</feature>
<keyword evidence="6 10" id="KW-0560">Oxidoreductase</keyword>
<name>S3DFW8_9GAMM</name>
<keyword evidence="9 10" id="KW-0170">Cobalt</keyword>
<dbReference type="SUPFAM" id="SSF53659">
    <property type="entry name" value="Isocitrate/Isopropylmalate dehydrogenase-like"/>
    <property type="match status" value="1"/>
</dbReference>
<dbReference type="AlphaFoldDB" id="S3DFW8"/>
<comment type="subcellular location">
    <subcellularLocation>
        <location evidence="10">Cytoplasm</location>
    </subcellularLocation>
</comment>
<proteinExistence type="inferred from homology"/>
<comment type="caution">
    <text evidence="11">The sequence shown here is derived from an EMBL/GenBank/DDBJ whole genome shotgun (WGS) entry which is preliminary data.</text>
</comment>
<comment type="catalytic activity">
    <reaction evidence="10">
        <text>4-(phosphooxy)-L-threonine + NAD(+) = 3-amino-2-oxopropyl phosphate + CO2 + NADH</text>
        <dbReference type="Rhea" id="RHEA:32275"/>
        <dbReference type="ChEBI" id="CHEBI:16526"/>
        <dbReference type="ChEBI" id="CHEBI:57279"/>
        <dbReference type="ChEBI" id="CHEBI:57540"/>
        <dbReference type="ChEBI" id="CHEBI:57945"/>
        <dbReference type="ChEBI" id="CHEBI:58452"/>
        <dbReference type="EC" id="1.1.1.262"/>
    </reaction>
</comment>
<dbReference type="GO" id="GO:0051287">
    <property type="term" value="F:NAD binding"/>
    <property type="evidence" value="ECO:0007669"/>
    <property type="project" value="InterPro"/>
</dbReference>
<dbReference type="GO" id="GO:0005737">
    <property type="term" value="C:cytoplasm"/>
    <property type="evidence" value="ECO:0007669"/>
    <property type="project" value="UniProtKB-SubCell"/>
</dbReference>
<dbReference type="PANTHER" id="PTHR30004">
    <property type="entry name" value="4-HYDROXYTHREONINE-4-PHOSPHATE DEHYDROGENASE"/>
    <property type="match status" value="1"/>
</dbReference>
<keyword evidence="1 10" id="KW-0963">Cytoplasm</keyword>
<dbReference type="RefSeq" id="WP_016503904.1">
    <property type="nucleotide sequence ID" value="NZ_AMSD01000002.1"/>
</dbReference>
<feature type="binding site" evidence="10">
    <location>
        <position position="210"/>
    </location>
    <ligand>
        <name>a divalent metal cation</name>
        <dbReference type="ChEBI" id="CHEBI:60240"/>
        <note>ligand shared between dimeric partners</note>
    </ligand>
</feature>